<reference evidence="2" key="1">
    <citation type="submission" date="2015-10" db="EMBL/GenBank/DDBJ databases">
        <authorList>
            <person name="Gilbert D.G."/>
        </authorList>
    </citation>
    <scope>NUCLEOTIDE SEQUENCE</scope>
</reference>
<dbReference type="AlphaFoldDB" id="A0A160TZT3"/>
<organism evidence="2">
    <name type="scientific">hydrothermal vent metagenome</name>
    <dbReference type="NCBI Taxonomy" id="652676"/>
    <lineage>
        <taxon>unclassified sequences</taxon>
        <taxon>metagenomes</taxon>
        <taxon>ecological metagenomes</taxon>
    </lineage>
</organism>
<name>A0A160TZT3_9ZZZZ</name>
<evidence type="ECO:0000256" key="1">
    <source>
        <dbReference type="SAM" id="MobiDB-lite"/>
    </source>
</evidence>
<proteinExistence type="predicted"/>
<protein>
    <submittedName>
        <fullName evidence="2">Uncharacterized protein</fullName>
    </submittedName>
</protein>
<feature type="region of interest" description="Disordered" evidence="1">
    <location>
        <begin position="62"/>
        <end position="91"/>
    </location>
</feature>
<accession>A0A160TZT3</accession>
<evidence type="ECO:0000313" key="2">
    <source>
        <dbReference type="EMBL" id="CUS56678.1"/>
    </source>
</evidence>
<dbReference type="EMBL" id="CZQD01000031">
    <property type="protein sequence ID" value="CUS56678.1"/>
    <property type="molecule type" value="Genomic_DNA"/>
</dbReference>
<gene>
    <name evidence="2" type="ORF">MGWOODY_Hyp265</name>
</gene>
<sequence length="111" mass="11709">MVAWRLYVRAVKGRGIPFMTVIDRQGTVYLKWIGHPPHEFPQAPDDPLAFTPSKAFRIALGDLPSAHPGERGRLSSPTTSPPTCAPVSASVNSPVSASVSAHAAAVPAPDT</sequence>